<dbReference type="AlphaFoldDB" id="A0A4V2XH64"/>
<keyword evidence="3" id="KW-1185">Reference proteome</keyword>
<evidence type="ECO:0000313" key="3">
    <source>
        <dbReference type="Proteomes" id="UP000295157"/>
    </source>
</evidence>
<organism evidence="2 3">
    <name type="scientific">Nonomuraea longispora</name>
    <dbReference type="NCBI Taxonomy" id="1848320"/>
    <lineage>
        <taxon>Bacteria</taxon>
        <taxon>Bacillati</taxon>
        <taxon>Actinomycetota</taxon>
        <taxon>Actinomycetes</taxon>
        <taxon>Streptosporangiales</taxon>
        <taxon>Streptosporangiaceae</taxon>
        <taxon>Nonomuraea</taxon>
    </lineage>
</organism>
<comment type="caution">
    <text evidence="2">The sequence shown here is derived from an EMBL/GenBank/DDBJ whole genome shotgun (WGS) entry which is preliminary data.</text>
</comment>
<gene>
    <name evidence="2" type="ORF">E1267_43440</name>
</gene>
<dbReference type="Proteomes" id="UP000295157">
    <property type="component" value="Unassembled WGS sequence"/>
</dbReference>
<proteinExistence type="predicted"/>
<feature type="compositionally biased region" description="Acidic residues" evidence="1">
    <location>
        <begin position="39"/>
        <end position="49"/>
    </location>
</feature>
<reference evidence="2 3" key="1">
    <citation type="submission" date="2019-02" db="EMBL/GenBank/DDBJ databases">
        <title>Draft genome sequences of novel Actinobacteria.</title>
        <authorList>
            <person name="Sahin N."/>
            <person name="Ay H."/>
            <person name="Saygin H."/>
        </authorList>
    </citation>
    <scope>NUCLEOTIDE SEQUENCE [LARGE SCALE GENOMIC DNA]</scope>
    <source>
        <strain evidence="2 3">KC201</strain>
    </source>
</reference>
<dbReference type="OrthoDB" id="9815928at2"/>
<accession>A0A4V2XH64</accession>
<sequence length="88" mass="9812">MTASSGVLNLEVPGVYEIRGDGQREGTGHEVTAELRTDDGEELTVEVDPDGSTQRHRVAVRKWPRRRRLDRHRHRLTRVPGHAAGPGP</sequence>
<name>A0A4V2XH64_9ACTN</name>
<dbReference type="EMBL" id="SMJZ01000396">
    <property type="protein sequence ID" value="TDB93415.1"/>
    <property type="molecule type" value="Genomic_DNA"/>
</dbReference>
<protein>
    <submittedName>
        <fullName evidence="2">Uncharacterized protein</fullName>
    </submittedName>
</protein>
<evidence type="ECO:0000313" key="2">
    <source>
        <dbReference type="EMBL" id="TDB93415.1"/>
    </source>
</evidence>
<evidence type="ECO:0000256" key="1">
    <source>
        <dbReference type="SAM" id="MobiDB-lite"/>
    </source>
</evidence>
<dbReference type="RefSeq" id="WP_132342112.1">
    <property type="nucleotide sequence ID" value="NZ_SMJZ01000396.1"/>
</dbReference>
<feature type="region of interest" description="Disordered" evidence="1">
    <location>
        <begin position="37"/>
        <end position="88"/>
    </location>
</feature>
<feature type="compositionally biased region" description="Basic residues" evidence="1">
    <location>
        <begin position="54"/>
        <end position="77"/>
    </location>
</feature>